<dbReference type="EMBL" id="JXAK01000026">
    <property type="protein sequence ID" value="KIL40135.1"/>
    <property type="molecule type" value="Genomic_DNA"/>
</dbReference>
<sequence>MKGSKYYLSDIALEAGIKMFWTRIPNDIGKETNWGRWGFTSTLIPEKLPDGKKVWGFMRYYEDGQTNNTYLGACINRVLYGDKFSGNKPMQPDTYEIISTHLGYSDMDGKMDNKYIIADDVYNFNHGKWFNDDTVQAFKKFEKGTRFREDFGYKDF</sequence>
<protein>
    <submittedName>
        <fullName evidence="1">Uncharacterized protein</fullName>
    </submittedName>
</protein>
<comment type="caution">
    <text evidence="1">The sequence shown here is derived from an EMBL/GenBank/DDBJ whole genome shotgun (WGS) entry which is preliminary data.</text>
</comment>
<accession>A0ABR5AHS5</accession>
<name>A0ABR5AHS5_9BACL</name>
<gene>
    <name evidence="1" type="ORF">SD70_15795</name>
</gene>
<reference evidence="1 2" key="1">
    <citation type="submission" date="2014-12" db="EMBL/GenBank/DDBJ databases">
        <title>Draft genome sequence of Paenibacillus kamchatkensis strain B-2647.</title>
        <authorList>
            <person name="Karlyshev A.V."/>
            <person name="Kudryashova E.B."/>
        </authorList>
    </citation>
    <scope>NUCLEOTIDE SEQUENCE [LARGE SCALE GENOMIC DNA]</scope>
    <source>
        <strain evidence="1 2">VKM B-2647</strain>
    </source>
</reference>
<evidence type="ECO:0000313" key="2">
    <source>
        <dbReference type="Proteomes" id="UP000031967"/>
    </source>
</evidence>
<dbReference type="Proteomes" id="UP000031967">
    <property type="component" value="Unassembled WGS sequence"/>
</dbReference>
<organism evidence="1 2">
    <name type="scientific">Gordoniibacillus kamchatkensis</name>
    <dbReference type="NCBI Taxonomy" id="1590651"/>
    <lineage>
        <taxon>Bacteria</taxon>
        <taxon>Bacillati</taxon>
        <taxon>Bacillota</taxon>
        <taxon>Bacilli</taxon>
        <taxon>Bacillales</taxon>
        <taxon>Paenibacillaceae</taxon>
        <taxon>Gordoniibacillus</taxon>
    </lineage>
</organism>
<proteinExistence type="predicted"/>
<evidence type="ECO:0000313" key="1">
    <source>
        <dbReference type="EMBL" id="KIL40135.1"/>
    </source>
</evidence>
<keyword evidence="2" id="KW-1185">Reference proteome</keyword>